<keyword evidence="2" id="KW-1185">Reference proteome</keyword>
<dbReference type="AlphaFoldDB" id="A0A8S0YN55"/>
<organism evidence="1 2">
    <name type="scientific">Arctia plantaginis</name>
    <name type="common">Wood tiger moth</name>
    <name type="synonym">Phalaena plantaginis</name>
    <dbReference type="NCBI Taxonomy" id="874455"/>
    <lineage>
        <taxon>Eukaryota</taxon>
        <taxon>Metazoa</taxon>
        <taxon>Ecdysozoa</taxon>
        <taxon>Arthropoda</taxon>
        <taxon>Hexapoda</taxon>
        <taxon>Insecta</taxon>
        <taxon>Pterygota</taxon>
        <taxon>Neoptera</taxon>
        <taxon>Endopterygota</taxon>
        <taxon>Lepidoptera</taxon>
        <taxon>Glossata</taxon>
        <taxon>Ditrysia</taxon>
        <taxon>Noctuoidea</taxon>
        <taxon>Erebidae</taxon>
        <taxon>Arctiinae</taxon>
        <taxon>Arctia</taxon>
    </lineage>
</organism>
<dbReference type="Proteomes" id="UP000494106">
    <property type="component" value="Unassembled WGS sequence"/>
</dbReference>
<name>A0A8S0YN55_ARCPL</name>
<evidence type="ECO:0000313" key="2">
    <source>
        <dbReference type="Proteomes" id="UP000494106"/>
    </source>
</evidence>
<dbReference type="OrthoDB" id="7471240at2759"/>
<proteinExistence type="predicted"/>
<gene>
    <name evidence="1" type="ORF">APLA_LOCUS75</name>
</gene>
<comment type="caution">
    <text evidence="1">The sequence shown here is derived from an EMBL/GenBank/DDBJ whole genome shotgun (WGS) entry which is preliminary data.</text>
</comment>
<dbReference type="EMBL" id="CADEBC010000009">
    <property type="protein sequence ID" value="CAB3219797.1"/>
    <property type="molecule type" value="Genomic_DNA"/>
</dbReference>
<reference evidence="1 2" key="1">
    <citation type="submission" date="2020-04" db="EMBL/GenBank/DDBJ databases">
        <authorList>
            <person name="Wallbank WR R."/>
            <person name="Pardo Diaz C."/>
            <person name="Kozak K."/>
            <person name="Martin S."/>
            <person name="Jiggins C."/>
            <person name="Moest M."/>
            <person name="Warren A I."/>
            <person name="Byers J.R.P. K."/>
            <person name="Montejo-Kovacevich G."/>
            <person name="Yen C E."/>
        </authorList>
    </citation>
    <scope>NUCLEOTIDE SEQUENCE [LARGE SCALE GENOMIC DNA]</scope>
</reference>
<protein>
    <submittedName>
        <fullName evidence="1">Uncharacterized protein</fullName>
    </submittedName>
</protein>
<evidence type="ECO:0000313" key="1">
    <source>
        <dbReference type="EMBL" id="CAB3219797.1"/>
    </source>
</evidence>
<sequence>MFIEQIASFSTLLSDVTMAFVRPIDGFHGPRYSMMLAHLATGSTEIPNPMSNTPDNCTQFVSFACSGTLTYLPHNLTRIRTTTQPNIPLRRVQAAFNRLKNYFIEMNGFSRIIN</sequence>
<accession>A0A8S0YN55</accession>